<evidence type="ECO:0000313" key="13">
    <source>
        <dbReference type="Proteomes" id="UP000266340"/>
    </source>
</evidence>
<comment type="caution">
    <text evidence="12">The sequence shown here is derived from an EMBL/GenBank/DDBJ whole genome shotgun (WGS) entry which is preliminary data.</text>
</comment>
<evidence type="ECO:0000256" key="10">
    <source>
        <dbReference type="RuleBase" id="RU367050"/>
    </source>
</evidence>
<dbReference type="PROSITE" id="PS50928">
    <property type="entry name" value="ABC_TM1"/>
    <property type="match status" value="1"/>
</dbReference>
<feature type="transmembrane region" description="Helical" evidence="9">
    <location>
        <begin position="398"/>
        <end position="420"/>
    </location>
</feature>
<dbReference type="GO" id="GO:0042956">
    <property type="term" value="P:maltodextrin transmembrane transport"/>
    <property type="evidence" value="ECO:0007669"/>
    <property type="project" value="TreeGrafter"/>
</dbReference>
<dbReference type="RefSeq" id="WP_119151370.1">
    <property type="nucleotide sequence ID" value="NZ_JBHSOV010000041.1"/>
</dbReference>
<evidence type="ECO:0000256" key="9">
    <source>
        <dbReference type="RuleBase" id="RU363032"/>
    </source>
</evidence>
<feature type="transmembrane region" description="Helical" evidence="9">
    <location>
        <begin position="26"/>
        <end position="44"/>
    </location>
</feature>
<keyword evidence="4 10" id="KW-1003">Cell membrane</keyword>
<evidence type="ECO:0000256" key="4">
    <source>
        <dbReference type="ARBA" id="ARBA00022475"/>
    </source>
</evidence>
<dbReference type="OrthoDB" id="9778687at2"/>
<evidence type="ECO:0000256" key="1">
    <source>
        <dbReference type="ARBA" id="ARBA00004651"/>
    </source>
</evidence>
<evidence type="ECO:0000256" key="2">
    <source>
        <dbReference type="ARBA" id="ARBA00009047"/>
    </source>
</evidence>
<dbReference type="SUPFAM" id="SSF161098">
    <property type="entry name" value="MetI-like"/>
    <property type="match status" value="1"/>
</dbReference>
<keyword evidence="13" id="KW-1185">Reference proteome</keyword>
<evidence type="ECO:0000256" key="3">
    <source>
        <dbReference type="ARBA" id="ARBA00022448"/>
    </source>
</evidence>
<feature type="domain" description="ABC transmembrane type-1" evidence="11">
    <location>
        <begin position="199"/>
        <end position="419"/>
    </location>
</feature>
<dbReference type="InterPro" id="IPR000515">
    <property type="entry name" value="MetI-like"/>
</dbReference>
<feature type="transmembrane region" description="Helical" evidence="9">
    <location>
        <begin position="334"/>
        <end position="354"/>
    </location>
</feature>
<feature type="transmembrane region" description="Helical" evidence="9">
    <location>
        <begin position="76"/>
        <end position="100"/>
    </location>
</feature>
<dbReference type="Proteomes" id="UP000266340">
    <property type="component" value="Unassembled WGS sequence"/>
</dbReference>
<evidence type="ECO:0000256" key="5">
    <source>
        <dbReference type="ARBA" id="ARBA00022597"/>
    </source>
</evidence>
<evidence type="ECO:0000256" key="7">
    <source>
        <dbReference type="ARBA" id="ARBA00022989"/>
    </source>
</evidence>
<comment type="similarity">
    <text evidence="2 10">Belongs to the binding-protein-dependent transport system permease family. MalFG subfamily.</text>
</comment>
<evidence type="ECO:0000313" key="12">
    <source>
        <dbReference type="EMBL" id="RIE01106.1"/>
    </source>
</evidence>
<dbReference type="AlphaFoldDB" id="A0A398CD46"/>
<keyword evidence="7 9" id="KW-1133">Transmembrane helix</keyword>
<evidence type="ECO:0000259" key="11">
    <source>
        <dbReference type="PROSITE" id="PS50928"/>
    </source>
</evidence>
<protein>
    <recommendedName>
        <fullName evidence="10">Maltose/maltodextrin transport system permease protein</fullName>
    </recommendedName>
</protein>
<feature type="transmembrane region" description="Helical" evidence="9">
    <location>
        <begin position="131"/>
        <end position="159"/>
    </location>
</feature>
<keyword evidence="5 10" id="KW-0762">Sugar transport</keyword>
<feature type="transmembrane region" description="Helical" evidence="9">
    <location>
        <begin position="295"/>
        <end position="313"/>
    </location>
</feature>
<dbReference type="SUPFAM" id="SSF160964">
    <property type="entry name" value="MalF N-terminal region-like"/>
    <property type="match status" value="1"/>
</dbReference>
<dbReference type="Pfam" id="PF00528">
    <property type="entry name" value="BPD_transp_1"/>
    <property type="match status" value="1"/>
</dbReference>
<proteinExistence type="inferred from homology"/>
<keyword evidence="3 9" id="KW-0813">Transport</keyword>
<dbReference type="PANTHER" id="PTHR47314:SF1">
    <property type="entry name" value="MALTOSE_MALTODEXTRIN TRANSPORT SYSTEM PERMEASE PROTEIN MALF"/>
    <property type="match status" value="1"/>
</dbReference>
<keyword evidence="6 9" id="KW-0812">Transmembrane</keyword>
<evidence type="ECO:0000256" key="6">
    <source>
        <dbReference type="ARBA" id="ARBA00022692"/>
    </source>
</evidence>
<dbReference type="GO" id="GO:0015423">
    <property type="term" value="F:ABC-type maltose transporter activity"/>
    <property type="evidence" value="ECO:0007669"/>
    <property type="project" value="TreeGrafter"/>
</dbReference>
<dbReference type="CDD" id="cd06261">
    <property type="entry name" value="TM_PBP2"/>
    <property type="match status" value="1"/>
</dbReference>
<gene>
    <name evidence="12" type="ORF">D3H35_22070</name>
</gene>
<sequence>MGRHSGRAAVLSALFMGLGQLYNRQWLKGILLALIELAFLIYLLPRAIKDAQGLITLGDTPQLFVDGIFIPGDHSIYMMVFGLITLLNVAIFIAVYAVGIMDARKVGQARDEGHSSNSFMKSLYVLTDKGFPYLMLTPSVALILFITLLPLVFGVLIAFTNYSSPNHLPPRALVDWVGFSNFADLFRLPSLSRTLGGVALWTFVWAILATGGSFLIGMLLALLTNASGIRFKKIWRVIFILPWAMPQFISALIMRNMLNQEFGPINRALDRLGIDPIPWLTDPTMAKISCILVDFWFEFPYYMILITGVLANINKDMYESASLEGAGTFTRFRAITLPMVLQVTFPLIIMGFAFNFNNFTFIYLLTGGEPRNISFSFAGHTDILLSWLYKITLEQNQFHLAATVSILIFLVISAISVVSLRSSKSYQEEDMMR</sequence>
<reference evidence="12 13" key="1">
    <citation type="submission" date="2018-09" db="EMBL/GenBank/DDBJ databases">
        <title>Cohnella cavernae sp. nov., isolated from a karst cave.</title>
        <authorList>
            <person name="Zhu H."/>
        </authorList>
    </citation>
    <scope>NUCLEOTIDE SEQUENCE [LARGE SCALE GENOMIC DNA]</scope>
    <source>
        <strain evidence="12 13">K2E09-144</strain>
    </source>
</reference>
<feature type="transmembrane region" description="Helical" evidence="9">
    <location>
        <begin position="198"/>
        <end position="222"/>
    </location>
</feature>
<comment type="subcellular location">
    <subcellularLocation>
        <location evidence="1 9">Cell membrane</location>
        <topology evidence="1 9">Multi-pass membrane protein</topology>
    </subcellularLocation>
</comment>
<dbReference type="Gene3D" id="1.10.3720.10">
    <property type="entry name" value="MetI-like"/>
    <property type="match status" value="1"/>
</dbReference>
<accession>A0A398CD46</accession>
<dbReference type="InterPro" id="IPR035906">
    <property type="entry name" value="MetI-like_sf"/>
</dbReference>
<comment type="function">
    <text evidence="10">Part of the ABC transporter complex MalEFGK involved in maltose/maltodextrin import. Probably responsible for the translocation of the substrate across the membrane.</text>
</comment>
<dbReference type="EMBL" id="QXJM01000040">
    <property type="protein sequence ID" value="RIE01106.1"/>
    <property type="molecule type" value="Genomic_DNA"/>
</dbReference>
<name>A0A398CD46_9BACL</name>
<organism evidence="12 13">
    <name type="scientific">Cohnella faecalis</name>
    <dbReference type="NCBI Taxonomy" id="2315694"/>
    <lineage>
        <taxon>Bacteria</taxon>
        <taxon>Bacillati</taxon>
        <taxon>Bacillota</taxon>
        <taxon>Bacilli</taxon>
        <taxon>Bacillales</taxon>
        <taxon>Paenibacillaceae</taxon>
        <taxon>Cohnella</taxon>
    </lineage>
</organism>
<dbReference type="GO" id="GO:1990060">
    <property type="term" value="C:maltose transport complex"/>
    <property type="evidence" value="ECO:0007669"/>
    <property type="project" value="TreeGrafter"/>
</dbReference>
<feature type="transmembrane region" description="Helical" evidence="9">
    <location>
        <begin position="234"/>
        <end position="254"/>
    </location>
</feature>
<dbReference type="PANTHER" id="PTHR47314">
    <property type="entry name" value="MALTOSE/MALTODEXTRIN TRANSPORT SYSTEM PERMEASE PROTEIN MALF"/>
    <property type="match status" value="1"/>
</dbReference>
<keyword evidence="8 9" id="KW-0472">Membrane</keyword>
<evidence type="ECO:0000256" key="8">
    <source>
        <dbReference type="ARBA" id="ARBA00023136"/>
    </source>
</evidence>